<reference evidence="1" key="1">
    <citation type="journal article" date="2020" name="Stud. Mycol.">
        <title>101 Dothideomycetes genomes: a test case for predicting lifestyles and emergence of pathogens.</title>
        <authorList>
            <person name="Haridas S."/>
            <person name="Albert R."/>
            <person name="Binder M."/>
            <person name="Bloem J."/>
            <person name="Labutti K."/>
            <person name="Salamov A."/>
            <person name="Andreopoulos B."/>
            <person name="Baker S."/>
            <person name="Barry K."/>
            <person name="Bills G."/>
            <person name="Bluhm B."/>
            <person name="Cannon C."/>
            <person name="Castanera R."/>
            <person name="Culley D."/>
            <person name="Daum C."/>
            <person name="Ezra D."/>
            <person name="Gonzalez J."/>
            <person name="Henrissat B."/>
            <person name="Kuo A."/>
            <person name="Liang C."/>
            <person name="Lipzen A."/>
            <person name="Lutzoni F."/>
            <person name="Magnuson J."/>
            <person name="Mondo S."/>
            <person name="Nolan M."/>
            <person name="Ohm R."/>
            <person name="Pangilinan J."/>
            <person name="Park H.-J."/>
            <person name="Ramirez L."/>
            <person name="Alfaro M."/>
            <person name="Sun H."/>
            <person name="Tritt A."/>
            <person name="Yoshinaga Y."/>
            <person name="Zwiers L.-H."/>
            <person name="Turgeon B."/>
            <person name="Goodwin S."/>
            <person name="Spatafora J."/>
            <person name="Crous P."/>
            <person name="Grigoriev I."/>
        </authorList>
    </citation>
    <scope>NUCLEOTIDE SEQUENCE</scope>
    <source>
        <strain evidence="1">ATCC 200398</strain>
    </source>
</reference>
<gene>
    <name evidence="1" type="ORF">BDR25DRAFT_362528</name>
</gene>
<sequence>MKLAPDGMFMKVGRATRPTTRFFHEARLDMGPINNGAMREPVSTWAGIAVHKPAVQIRGCPARVSANVIYSNLILPQELIISRFSQQQVEVTATGVKKIAKRAPHSSRSSRSTALASPTPRIREWRMAESGLLCALGRMTFVGDNPGCYKSTEDVHSHRPALVDQSLSTMHVLPSLDTLMLVELLIYLHKPELLVLR</sequence>
<proteinExistence type="predicted"/>
<dbReference type="Proteomes" id="UP000799755">
    <property type="component" value="Unassembled WGS sequence"/>
</dbReference>
<accession>A0ACB6Q9U3</accession>
<comment type="caution">
    <text evidence="1">The sequence shown here is derived from an EMBL/GenBank/DDBJ whole genome shotgun (WGS) entry which is preliminary data.</text>
</comment>
<evidence type="ECO:0000313" key="1">
    <source>
        <dbReference type="EMBL" id="KAF2463728.1"/>
    </source>
</evidence>
<dbReference type="EMBL" id="MU003547">
    <property type="protein sequence ID" value="KAF2463728.1"/>
    <property type="molecule type" value="Genomic_DNA"/>
</dbReference>
<keyword evidence="2" id="KW-1185">Reference proteome</keyword>
<evidence type="ECO:0000313" key="2">
    <source>
        <dbReference type="Proteomes" id="UP000799755"/>
    </source>
</evidence>
<protein>
    <submittedName>
        <fullName evidence="1">Uncharacterized protein</fullName>
    </submittedName>
</protein>
<organism evidence="1 2">
    <name type="scientific">Lindgomyces ingoldianus</name>
    <dbReference type="NCBI Taxonomy" id="673940"/>
    <lineage>
        <taxon>Eukaryota</taxon>
        <taxon>Fungi</taxon>
        <taxon>Dikarya</taxon>
        <taxon>Ascomycota</taxon>
        <taxon>Pezizomycotina</taxon>
        <taxon>Dothideomycetes</taxon>
        <taxon>Pleosporomycetidae</taxon>
        <taxon>Pleosporales</taxon>
        <taxon>Lindgomycetaceae</taxon>
        <taxon>Lindgomyces</taxon>
    </lineage>
</organism>
<name>A0ACB6Q9U3_9PLEO</name>